<dbReference type="InterPro" id="IPR052943">
    <property type="entry name" value="TMTC_O-mannosyl-trnsfr"/>
</dbReference>
<feature type="repeat" description="TPR" evidence="1">
    <location>
        <begin position="121"/>
        <end position="154"/>
    </location>
</feature>
<protein>
    <submittedName>
        <fullName evidence="2">Tetratricopeptide repeat protein</fullName>
    </submittedName>
</protein>
<evidence type="ECO:0000313" key="3">
    <source>
        <dbReference type="Proteomes" id="UP000652760"/>
    </source>
</evidence>
<dbReference type="SMART" id="SM00028">
    <property type="entry name" value="TPR"/>
    <property type="match status" value="9"/>
</dbReference>
<dbReference type="Gene3D" id="3.40.50.2000">
    <property type="entry name" value="Glycogen Phosphorylase B"/>
    <property type="match status" value="1"/>
</dbReference>
<name>A0ABS1F0X8_9PROT</name>
<dbReference type="EMBL" id="JAENHM010000023">
    <property type="protein sequence ID" value="MBK1837069.1"/>
    <property type="molecule type" value="Genomic_DNA"/>
</dbReference>
<dbReference type="PROSITE" id="PS50005">
    <property type="entry name" value="TPR"/>
    <property type="match status" value="3"/>
</dbReference>
<keyword evidence="1" id="KW-0802">TPR repeat</keyword>
<dbReference type="PANTHER" id="PTHR44809">
    <property type="match status" value="1"/>
</dbReference>
<comment type="caution">
    <text evidence="2">The sequence shown here is derived from an EMBL/GenBank/DDBJ whole genome shotgun (WGS) entry which is preliminary data.</text>
</comment>
<proteinExistence type="predicted"/>
<sequence length="671" mass="72016">MNRKPRNSATAAGSSAATAAALVGRAVPLHQSGHLADAEALYRQALAAQPRHPDALHLLGMVACQTGRFADAADLIAQAVAAKRDVPDYHANLAYALQALGRSAEAERAARNALRLRRPFPEAANTLGNALNAQGKAAEAADAYRAALRARPDYTEAEGNLGAVLRSLGRSAEAEPLLRHALAGNPTLTEARAALGLALLDLGRADEGEMVLRAVLARKPAQAAAALALAGSLQRRCGDAEPAYRRYLTLEPAEAEGWNAFGLALQSADRMEPAAKAFARTLRLDPKMAEAATNLGTIRRLQGRTADSADLQRHALDLRPGYAAAHTNLALALQDLGDESGAEREFTRALEADPAQALARFNRAILRLRQGRLAEGWEDYAVRFDSGRLGPKRPFGIPEWDGGDLAGRRLLLWAEQGLGDELMFGSLLPEAIASFPNTIVECDARLAPLFRRSFPGTMVRAPTRRPTDADCHLPFGGLPRLLWKIAPVTLPPTGWLKPDPALASAWRSRLDALGPGLAVGIAWTSRRVTTERRRSYTSLEEWTPLLNLPGLHAVSLQYDGREEEIAATEERLGLRIHRWSDLDQVADLDGTAALMANLDLVVTVASSSGEMAAALGTPVWRLGRRDWTQLGTAVRPWFPSMRCIHPDGGDGLDGAILKASQFLGSFSAGAL</sequence>
<dbReference type="Gene3D" id="1.25.40.10">
    <property type="entry name" value="Tetratricopeptide repeat domain"/>
    <property type="match status" value="5"/>
</dbReference>
<dbReference type="Pfam" id="PF13374">
    <property type="entry name" value="TPR_10"/>
    <property type="match status" value="1"/>
</dbReference>
<feature type="repeat" description="TPR" evidence="1">
    <location>
        <begin position="255"/>
        <end position="288"/>
    </location>
</feature>
<dbReference type="SUPFAM" id="SSF53756">
    <property type="entry name" value="UDP-Glycosyltransferase/glycogen phosphorylase"/>
    <property type="match status" value="1"/>
</dbReference>
<dbReference type="RefSeq" id="WP_200191278.1">
    <property type="nucleotide sequence ID" value="NZ_JAENHM010000023.1"/>
</dbReference>
<organism evidence="2 3">
    <name type="scientific">Azospirillum endophyticum</name>
    <dbReference type="NCBI Taxonomy" id="2800326"/>
    <lineage>
        <taxon>Bacteria</taxon>
        <taxon>Pseudomonadati</taxon>
        <taxon>Pseudomonadota</taxon>
        <taxon>Alphaproteobacteria</taxon>
        <taxon>Rhodospirillales</taxon>
        <taxon>Azospirillaceae</taxon>
        <taxon>Azospirillum</taxon>
    </lineage>
</organism>
<dbReference type="Pfam" id="PF13432">
    <property type="entry name" value="TPR_16"/>
    <property type="match status" value="3"/>
</dbReference>
<gene>
    <name evidence="2" type="ORF">JHL17_06565</name>
</gene>
<keyword evidence="3" id="KW-1185">Reference proteome</keyword>
<dbReference type="InterPro" id="IPR011990">
    <property type="entry name" value="TPR-like_helical_dom_sf"/>
</dbReference>
<reference evidence="3" key="1">
    <citation type="submission" date="2021-01" db="EMBL/GenBank/DDBJ databases">
        <title>Genome public.</title>
        <authorList>
            <person name="Liu C."/>
            <person name="Sun Q."/>
        </authorList>
    </citation>
    <scope>NUCLEOTIDE SEQUENCE [LARGE SCALE GENOMIC DNA]</scope>
    <source>
        <strain evidence="3">YIM B02556</strain>
    </source>
</reference>
<dbReference type="Proteomes" id="UP000652760">
    <property type="component" value="Unassembled WGS sequence"/>
</dbReference>
<dbReference type="SUPFAM" id="SSF48452">
    <property type="entry name" value="TPR-like"/>
    <property type="match status" value="2"/>
</dbReference>
<accession>A0ABS1F0X8</accession>
<evidence type="ECO:0000256" key="1">
    <source>
        <dbReference type="PROSITE-ProRule" id="PRU00339"/>
    </source>
</evidence>
<feature type="repeat" description="TPR" evidence="1">
    <location>
        <begin position="323"/>
        <end position="356"/>
    </location>
</feature>
<dbReference type="InterPro" id="IPR019734">
    <property type="entry name" value="TPR_rpt"/>
</dbReference>
<dbReference type="Pfam" id="PF14559">
    <property type="entry name" value="TPR_19"/>
    <property type="match status" value="1"/>
</dbReference>
<evidence type="ECO:0000313" key="2">
    <source>
        <dbReference type="EMBL" id="MBK1837069.1"/>
    </source>
</evidence>
<dbReference type="PANTHER" id="PTHR44809:SF1">
    <property type="entry name" value="PROTEIN O-MANNOSYL-TRANSFERASE TMTC1"/>
    <property type="match status" value="1"/>
</dbReference>